<dbReference type="InterPro" id="IPR041324">
    <property type="entry name" value="AgI/II_N"/>
</dbReference>
<feature type="repeat" description="Ag I/II A" evidence="8">
    <location>
        <begin position="221"/>
        <end position="302"/>
    </location>
</feature>
<dbReference type="NCBIfam" id="NF033804">
    <property type="entry name" value="Streccoc_I_II"/>
    <property type="match status" value="1"/>
</dbReference>
<dbReference type="PROSITE" id="PS50847">
    <property type="entry name" value="GRAM_POS_ANCHORING"/>
    <property type="match status" value="1"/>
</dbReference>
<dbReference type="NCBIfam" id="TIGR04228">
    <property type="entry name" value="isopep_sspB_C2"/>
    <property type="match status" value="1"/>
</dbReference>
<feature type="repeat" description="Ag I/II A" evidence="8">
    <location>
        <begin position="385"/>
        <end position="466"/>
    </location>
</feature>
<evidence type="ECO:0000313" key="13">
    <source>
        <dbReference type="EMBL" id="ORJ30599.1"/>
    </source>
</evidence>
<feature type="chain" id="PRO_5038925339" evidence="11">
    <location>
        <begin position="33"/>
        <end position="1551"/>
    </location>
</feature>
<comment type="similarity">
    <text evidence="7 8">Belongs to the antigen I/II family.</text>
</comment>
<evidence type="ECO:0000256" key="8">
    <source>
        <dbReference type="PROSITE-ProRule" id="PRU01310"/>
    </source>
</evidence>
<keyword evidence="4 11" id="KW-0732">Signal</keyword>
<protein>
    <submittedName>
        <fullName evidence="13">Agglutinin receptor</fullName>
    </submittedName>
</protein>
<keyword evidence="2" id="KW-0134">Cell wall</keyword>
<dbReference type="Proteomes" id="UP000192789">
    <property type="component" value="Unassembled WGS sequence"/>
</dbReference>
<keyword evidence="13" id="KW-0675">Receptor</keyword>
<feature type="signal peptide" evidence="11">
    <location>
        <begin position="1"/>
        <end position="32"/>
    </location>
</feature>
<keyword evidence="3" id="KW-0964">Secreted</keyword>
<feature type="repeat" description="Ag I/II A" evidence="8">
    <location>
        <begin position="146"/>
        <end position="220"/>
    </location>
</feature>
<keyword evidence="6" id="KW-0572">Peptidoglycan-anchor</keyword>
<dbReference type="Pfam" id="PF18652">
    <property type="entry name" value="Adhesin_P1_N"/>
    <property type="match status" value="1"/>
</dbReference>
<feature type="compositionally biased region" description="Basic and acidic residues" evidence="10">
    <location>
        <begin position="918"/>
        <end position="933"/>
    </location>
</feature>
<dbReference type="InterPro" id="IPR021197">
    <property type="entry name" value="Cross-wall-target_lipo_motif"/>
</dbReference>
<organism evidence="13 14">
    <name type="scientific">Streptococcus oralis subsp. tigurinus</name>
    <dbReference type="NCBI Taxonomy" id="1077464"/>
    <lineage>
        <taxon>Bacteria</taxon>
        <taxon>Bacillati</taxon>
        <taxon>Bacillota</taxon>
        <taxon>Bacilli</taxon>
        <taxon>Lactobacillales</taxon>
        <taxon>Streptococcaceae</taxon>
        <taxon>Streptococcus</taxon>
    </lineage>
</organism>
<dbReference type="EMBL" id="LNVG01000003">
    <property type="protein sequence ID" value="ORJ30599.1"/>
    <property type="molecule type" value="Genomic_DNA"/>
</dbReference>
<feature type="region of interest" description="Disordered" evidence="10">
    <location>
        <begin position="827"/>
        <end position="985"/>
    </location>
</feature>
<feature type="compositionally biased region" description="Pro residues" evidence="10">
    <location>
        <begin position="946"/>
        <end position="956"/>
    </location>
</feature>
<sequence length="1551" mass="170854">MKNKKEVYGFRKNKVAKTLCGAVLGTALIAFADKAVFADEVTETKSTSTVEVATTGNPATNLPEAQGEMSQVAKESQAKAGSKDSALPVEVSSADLDKAVADAKSAGVKVVQDETKDKGIATTATENAQKQDEIKSDYAKQAEEIKKTTEAYKKEVVAHQAETDKINAENKAADDKYQKDLKSHQEEVEKINTANATAKTEYEAKLAQYQKDLATVKKANEDSQQDYQNKLSAYQTELARVQKANAEAKEAYDKAVKENTAKNAALQAENEAIKQRNETAKSTYEAAMKQYEADLAAIKKAKEDNDADYQAKLAAYQTELARVQKANEQAKAAYEKAVEENTAKNTAIQAENEAIKQRNETAKATYEAKIAQYEKDLAAVKQANEANETDYQAKLAEYQTELARVQKANADAKAAYEKAVEDNKAKNAAIKVENEEINQQNAKAKADYEAKVAKYEADLAKYKKDVDEYPAKLKAYQDEQASIKAALVELEKNKDKDGYLSKPSARSLVYDSEPNAQLSLTTEGSFLKATAVDNAFKHDTVQYGNKNLQLDNLNVTHLEGANATSSSMELYGNIGDKSSWTTNVGNKTEVKWGSVLLKRGQSVTATYTNLQNSYYNGKKISKIVYKYTVDPSSKFQNPSGKVWLGIFTDPTLGVFASAYTGKDEKNTSIFIKNEFTFYDENDQPINFDNALLSVASLNREHNSIEMAKDYTGTFIKISGSSIDEKDGMIYATKTLNFKQGEGGSRWTMYKNSQEGSGWDSSDAPNSWYGAGAISMSGQTNHVTVGATSATNVMPLSEMPTVPKKDNTAGKKPNIWYSLNGKIRAVNVPKITKEKPTPPVAPTEPQAPTYETEKPLEPAPVAPRYENEPTPPVKTPDQPEPSKPEEPTYETEKPLEPAPVVPTYENEPTPPVKTPDQPEPSKPEEPTYETEKPLEPAPVAPSYENEPTPPVKTPDQPEPSKPEEPNYDPLPTPPVAPTPKQLPTPPAVPTVHFHYNRLFAQPQINKEIKNEDGVDIDRTLVAKQSVVKFELKTEALTAGRPKTTSFVLVDPLPTGYQFDLEATKAASKGFETSYDKASHTVTFKATEETLAAFNADLAKSFETLYPTVVGRVLNDGATYTNNFTLTVNDAYGVKSNIVRVTTPGKPNDPDNPNNNYIKPLKVNKNKQGVNIDGKEVLAGSTNYYELTWDLDQYKGDKSSKEAIQNGFYYVDDYPEEALTLQPELVKIRDLEGNLVSGISVQQYDSLEAAPKKVQDLLKKANITVKGAFQLFSADNPAEFYKNYVAAGKSLLITDPMTVKPEFGQTGGKYENKAYQIDFGNGYATEVVVNNVPKITPKKDVTISMDPSGDNIDGQTIPLNQYFNYRLIGGLIPQNHSEDLNDYSFVDDYDQKGDQYTGNYKVLAKVDIRLKDGRVIKAGTDLTAETQVEHDQDKGMITIRFKEEFLQEVQLDSPFQAETYIQMKRIAVGTFENTYVNTVNKVGYASNTVRTTTPEPKKPEEPTTPNSNPNPKGNPTLPHTGTNDSSYMPYLGLAALVGVLGLGQLKRKEDESN</sequence>
<dbReference type="NCBIfam" id="TIGR01167">
    <property type="entry name" value="LPXTG_anchor"/>
    <property type="match status" value="1"/>
</dbReference>
<evidence type="ECO:0000259" key="12">
    <source>
        <dbReference type="PROSITE" id="PS50847"/>
    </source>
</evidence>
<feature type="compositionally biased region" description="Pro residues" evidence="10">
    <location>
        <begin position="868"/>
        <end position="878"/>
    </location>
</feature>
<dbReference type="Pfam" id="PF00746">
    <property type="entry name" value="Gram_pos_anchor"/>
    <property type="match status" value="1"/>
</dbReference>
<dbReference type="Gene3D" id="6.10.250.2200">
    <property type="match status" value="4"/>
</dbReference>
<feature type="repeat" description="Ag I/II A" evidence="8">
    <location>
        <begin position="303"/>
        <end position="384"/>
    </location>
</feature>
<dbReference type="FunFam" id="2.60.40.740:FF:000001">
    <property type="entry name" value="Major cell-surface adhesin PAc"/>
    <property type="match status" value="1"/>
</dbReference>
<evidence type="ECO:0000256" key="6">
    <source>
        <dbReference type="ARBA" id="ARBA00023088"/>
    </source>
</evidence>
<gene>
    <name evidence="13" type="ORF">ATE35_07975</name>
</gene>
<dbReference type="Pfam" id="PF08363">
    <property type="entry name" value="GbpC"/>
    <property type="match status" value="1"/>
</dbReference>
<dbReference type="Pfam" id="PF16364">
    <property type="entry name" value="Antigen_C"/>
    <property type="match status" value="1"/>
</dbReference>
<feature type="domain" description="Gram-positive cocci surface proteins LPxTG" evidence="12">
    <location>
        <begin position="1515"/>
        <end position="1551"/>
    </location>
</feature>
<evidence type="ECO:0000256" key="10">
    <source>
        <dbReference type="SAM" id="MobiDB-lite"/>
    </source>
</evidence>
<dbReference type="InterPro" id="IPR019931">
    <property type="entry name" value="LPXTG_anchor"/>
</dbReference>
<dbReference type="InterPro" id="IPR013574">
    <property type="entry name" value="Glucan-bd_C/Surface_Ag-I/II_V"/>
</dbReference>
<evidence type="ECO:0000256" key="5">
    <source>
        <dbReference type="ARBA" id="ARBA00022737"/>
    </source>
</evidence>
<name>A0A1X0WV24_STROR</name>
<feature type="compositionally biased region" description="Pro residues" evidence="10">
    <location>
        <begin position="907"/>
        <end position="917"/>
    </location>
</feature>
<feature type="region of interest" description="Disordered" evidence="10">
    <location>
        <begin position="1485"/>
        <end position="1523"/>
    </location>
</feature>
<evidence type="ECO:0000256" key="3">
    <source>
        <dbReference type="ARBA" id="ARBA00022525"/>
    </source>
</evidence>
<feature type="compositionally biased region" description="Basic and acidic residues" evidence="10">
    <location>
        <begin position="879"/>
        <end position="894"/>
    </location>
</feature>
<keyword evidence="5" id="KW-0677">Repeat</keyword>
<reference evidence="13 14" key="1">
    <citation type="journal article" date="2016" name="PLoS ONE">
        <title>Comparative Genomics Analysis of Streptococcus tigurinus Strains Identifies Genetic Elements Specifically and Uniquely Present in Highly Virulent Strains.</title>
        <authorList>
            <person name="Diene S.M."/>
            <person name="Francois P."/>
            <person name="Zbinden A."/>
            <person name="Entenza J.M."/>
            <person name="Resch G."/>
        </authorList>
    </citation>
    <scope>NUCLEOTIDE SEQUENCE [LARGE SCALE GENOMIC DNA]</scope>
    <source>
        <strain evidence="13 14">AZ_14</strain>
    </source>
</reference>
<dbReference type="InterPro" id="IPR032300">
    <property type="entry name" value="Antigen_C"/>
</dbReference>
<dbReference type="Gene3D" id="2.60.530.10">
    <property type="entry name" value="Major cell-surface adhesin PAc"/>
    <property type="match status" value="1"/>
</dbReference>
<dbReference type="Pfam" id="PF17998">
    <property type="entry name" value="AgI_II_C2"/>
    <property type="match status" value="1"/>
</dbReference>
<dbReference type="SUPFAM" id="SSF74914">
    <property type="entry name" value="V-region of surface antigen I/II (SA I/II, PAC)"/>
    <property type="match status" value="1"/>
</dbReference>
<proteinExistence type="inferred from homology"/>
<evidence type="ECO:0000256" key="9">
    <source>
        <dbReference type="SAM" id="Coils"/>
    </source>
</evidence>
<evidence type="ECO:0000256" key="4">
    <source>
        <dbReference type="ARBA" id="ARBA00022729"/>
    </source>
</evidence>
<evidence type="ECO:0000313" key="14">
    <source>
        <dbReference type="Proteomes" id="UP000192789"/>
    </source>
</evidence>
<dbReference type="InterPro" id="IPR009578">
    <property type="entry name" value="Surface_Ag_I_II_A_rpt"/>
</dbReference>
<dbReference type="InterPro" id="IPR026345">
    <property type="entry name" value="Adh_isopep-form_adh_dom"/>
</dbReference>
<dbReference type="PROSITE" id="PS51965">
    <property type="entry name" value="AG_I_II_AR"/>
    <property type="match status" value="4"/>
</dbReference>
<comment type="caution">
    <text evidence="13">The sequence shown here is derived from an EMBL/GenBank/DDBJ whole genome shotgun (WGS) entry which is preliminary data.</text>
</comment>
<accession>A0A1X0WV24</accession>
<keyword evidence="9" id="KW-0175">Coiled coil</keyword>
<evidence type="ECO:0000256" key="1">
    <source>
        <dbReference type="ARBA" id="ARBA00004168"/>
    </source>
</evidence>
<dbReference type="NCBIfam" id="TIGR03726">
    <property type="entry name" value="strep_RK_lipo"/>
    <property type="match status" value="1"/>
</dbReference>
<comment type="subcellular location">
    <subcellularLocation>
        <location evidence="1">Secreted</location>
        <location evidence="1">Cell wall</location>
        <topology evidence="1">Peptidoglycan-anchor</topology>
    </subcellularLocation>
</comment>
<feature type="compositionally biased region" description="Pro residues" evidence="10">
    <location>
        <begin position="967"/>
        <end position="985"/>
    </location>
</feature>
<evidence type="ECO:0000256" key="2">
    <source>
        <dbReference type="ARBA" id="ARBA00022512"/>
    </source>
</evidence>
<evidence type="ECO:0000256" key="7">
    <source>
        <dbReference type="ARBA" id="ARBA00024351"/>
    </source>
</evidence>
<dbReference type="PRINTS" id="PR01217">
    <property type="entry name" value="PRICHEXTENSN"/>
</dbReference>
<dbReference type="Pfam" id="PF06696">
    <property type="entry name" value="Strep_SA_rep"/>
    <property type="match status" value="4"/>
</dbReference>
<dbReference type="Gene3D" id="2.60.40.740">
    <property type="match status" value="3"/>
</dbReference>
<evidence type="ECO:0000256" key="11">
    <source>
        <dbReference type="SAM" id="SignalP"/>
    </source>
</evidence>
<dbReference type="RefSeq" id="WP_084932773.1">
    <property type="nucleotide sequence ID" value="NZ_LNVG01000003.1"/>
</dbReference>
<feature type="coiled-coil region" evidence="9">
    <location>
        <begin position="142"/>
        <end position="493"/>
    </location>
</feature>
<feature type="compositionally biased region" description="Low complexity" evidence="10">
    <location>
        <begin position="1501"/>
        <end position="1514"/>
    </location>
</feature>
<dbReference type="InterPro" id="IPR036234">
    <property type="entry name" value="SA_I/II_PAC_V_sf"/>
</dbReference>